<feature type="region of interest" description="Disordered" evidence="1">
    <location>
        <begin position="1"/>
        <end position="36"/>
    </location>
</feature>
<accession>A0ABM7JVX4</accession>
<name>A0ABM7JVX4_MYCNT</name>
<keyword evidence="3" id="KW-1185">Reference proteome</keyword>
<gene>
    <name evidence="2" type="ORF">MMAN_38360</name>
</gene>
<evidence type="ECO:0000313" key="2">
    <source>
        <dbReference type="EMBL" id="BBY39702.1"/>
    </source>
</evidence>
<protein>
    <submittedName>
        <fullName evidence="2">Uncharacterized protein</fullName>
    </submittedName>
</protein>
<proteinExistence type="predicted"/>
<evidence type="ECO:0000256" key="1">
    <source>
        <dbReference type="SAM" id="MobiDB-lite"/>
    </source>
</evidence>
<reference evidence="2 3" key="1">
    <citation type="journal article" date="2019" name="Emerg. Microbes Infect.">
        <title>Comprehensive subspecies identification of 175 nontuberculous mycobacteria species based on 7547 genomic profiles.</title>
        <authorList>
            <person name="Matsumoto Y."/>
            <person name="Kinjo T."/>
            <person name="Motooka D."/>
            <person name="Nabeya D."/>
            <person name="Jung N."/>
            <person name="Uechi K."/>
            <person name="Horii T."/>
            <person name="Iida T."/>
            <person name="Fujita J."/>
            <person name="Nakamura S."/>
        </authorList>
    </citation>
    <scope>NUCLEOTIDE SEQUENCE [LARGE SCALE GENOMIC DNA]</scope>
    <source>
        <strain evidence="2 3">JCM 18113</strain>
    </source>
</reference>
<dbReference type="Proteomes" id="UP000465812">
    <property type="component" value="Chromosome"/>
</dbReference>
<sequence>MNRSRARVEGDAEAGARPTPDPRPRPSPTTVSTLTAHDHQAERWCGLLIGVTLLLRGSELTVPASGSWRHICVYITVMQVAMHGMCQVLINLIGSGACGCRVLS</sequence>
<evidence type="ECO:0000313" key="3">
    <source>
        <dbReference type="Proteomes" id="UP000465812"/>
    </source>
</evidence>
<dbReference type="EMBL" id="AP022590">
    <property type="protein sequence ID" value="BBY39702.1"/>
    <property type="molecule type" value="Genomic_DNA"/>
</dbReference>
<organism evidence="2 3">
    <name type="scientific">Mycobacterium mantenii</name>
    <dbReference type="NCBI Taxonomy" id="560555"/>
    <lineage>
        <taxon>Bacteria</taxon>
        <taxon>Bacillati</taxon>
        <taxon>Actinomycetota</taxon>
        <taxon>Actinomycetes</taxon>
        <taxon>Mycobacteriales</taxon>
        <taxon>Mycobacteriaceae</taxon>
        <taxon>Mycobacterium</taxon>
        <taxon>Mycobacterium avium complex (MAC)</taxon>
    </lineage>
</organism>
<feature type="compositionally biased region" description="Basic and acidic residues" evidence="1">
    <location>
        <begin position="1"/>
        <end position="10"/>
    </location>
</feature>